<evidence type="ECO:0000256" key="1">
    <source>
        <dbReference type="SAM" id="Coils"/>
    </source>
</evidence>
<feature type="region of interest" description="Disordered" evidence="2">
    <location>
        <begin position="368"/>
        <end position="415"/>
    </location>
</feature>
<dbReference type="EMBL" id="MU856974">
    <property type="protein sequence ID" value="KAK4152436.1"/>
    <property type="molecule type" value="Genomic_DNA"/>
</dbReference>
<organism evidence="3 4">
    <name type="scientific">Chaetomidium leptoderma</name>
    <dbReference type="NCBI Taxonomy" id="669021"/>
    <lineage>
        <taxon>Eukaryota</taxon>
        <taxon>Fungi</taxon>
        <taxon>Dikarya</taxon>
        <taxon>Ascomycota</taxon>
        <taxon>Pezizomycotina</taxon>
        <taxon>Sordariomycetes</taxon>
        <taxon>Sordariomycetidae</taxon>
        <taxon>Sordariales</taxon>
        <taxon>Chaetomiaceae</taxon>
        <taxon>Chaetomidium</taxon>
    </lineage>
</organism>
<evidence type="ECO:0000313" key="3">
    <source>
        <dbReference type="EMBL" id="KAK4152436.1"/>
    </source>
</evidence>
<feature type="region of interest" description="Disordered" evidence="2">
    <location>
        <begin position="534"/>
        <end position="601"/>
    </location>
</feature>
<name>A0AAN6ZXG8_9PEZI</name>
<reference evidence="3" key="2">
    <citation type="submission" date="2023-05" db="EMBL/GenBank/DDBJ databases">
        <authorList>
            <consortium name="Lawrence Berkeley National Laboratory"/>
            <person name="Steindorff A."/>
            <person name="Hensen N."/>
            <person name="Bonometti L."/>
            <person name="Westerberg I."/>
            <person name="Brannstrom I.O."/>
            <person name="Guillou S."/>
            <person name="Cros-Aarteil S."/>
            <person name="Calhoun S."/>
            <person name="Haridas S."/>
            <person name="Kuo A."/>
            <person name="Mondo S."/>
            <person name="Pangilinan J."/>
            <person name="Riley R."/>
            <person name="Labutti K."/>
            <person name="Andreopoulos B."/>
            <person name="Lipzen A."/>
            <person name="Chen C."/>
            <person name="Yanf M."/>
            <person name="Daum C."/>
            <person name="Ng V."/>
            <person name="Clum A."/>
            <person name="Ohm R."/>
            <person name="Martin F."/>
            <person name="Silar P."/>
            <person name="Natvig D."/>
            <person name="Lalanne C."/>
            <person name="Gautier V."/>
            <person name="Ament-Velasquez S.L."/>
            <person name="Kruys A."/>
            <person name="Hutchinson M.I."/>
            <person name="Powell A.J."/>
            <person name="Barry K."/>
            <person name="Miller A.N."/>
            <person name="Grigoriev I.V."/>
            <person name="Debuchy R."/>
            <person name="Gladieux P."/>
            <person name="Thoren M.H."/>
            <person name="Johannesson H."/>
        </authorList>
    </citation>
    <scope>NUCLEOTIDE SEQUENCE</scope>
    <source>
        <strain evidence="3">CBS 538.74</strain>
    </source>
</reference>
<evidence type="ECO:0000256" key="2">
    <source>
        <dbReference type="SAM" id="MobiDB-lite"/>
    </source>
</evidence>
<feature type="region of interest" description="Disordered" evidence="2">
    <location>
        <begin position="1"/>
        <end position="317"/>
    </location>
</feature>
<accession>A0AAN6ZXG8</accession>
<feature type="compositionally biased region" description="Polar residues" evidence="2">
    <location>
        <begin position="544"/>
        <end position="562"/>
    </location>
</feature>
<feature type="compositionally biased region" description="Polar residues" evidence="2">
    <location>
        <begin position="206"/>
        <end position="229"/>
    </location>
</feature>
<feature type="coiled-coil region" evidence="1">
    <location>
        <begin position="628"/>
        <end position="662"/>
    </location>
</feature>
<feature type="compositionally biased region" description="Acidic residues" evidence="2">
    <location>
        <begin position="781"/>
        <end position="796"/>
    </location>
</feature>
<keyword evidence="1" id="KW-0175">Coiled coil</keyword>
<feature type="compositionally biased region" description="Pro residues" evidence="2">
    <location>
        <begin position="571"/>
        <end position="586"/>
    </location>
</feature>
<dbReference type="AlphaFoldDB" id="A0AAN6ZXG8"/>
<feature type="region of interest" description="Disordered" evidence="2">
    <location>
        <begin position="669"/>
        <end position="822"/>
    </location>
</feature>
<gene>
    <name evidence="3" type="ORF">C8A00DRAFT_34852</name>
</gene>
<protein>
    <submittedName>
        <fullName evidence="3">Uncharacterized protein</fullName>
    </submittedName>
</protein>
<feature type="compositionally biased region" description="Pro residues" evidence="2">
    <location>
        <begin position="147"/>
        <end position="161"/>
    </location>
</feature>
<feature type="compositionally biased region" description="Low complexity" evidence="2">
    <location>
        <begin position="77"/>
        <end position="98"/>
    </location>
</feature>
<comment type="caution">
    <text evidence="3">The sequence shown here is derived from an EMBL/GenBank/DDBJ whole genome shotgun (WGS) entry which is preliminary data.</text>
</comment>
<feature type="compositionally biased region" description="Low complexity" evidence="2">
    <location>
        <begin position="376"/>
        <end position="386"/>
    </location>
</feature>
<feature type="compositionally biased region" description="Acidic residues" evidence="2">
    <location>
        <begin position="750"/>
        <end position="759"/>
    </location>
</feature>
<feature type="compositionally biased region" description="Low complexity" evidence="2">
    <location>
        <begin position="162"/>
        <end position="176"/>
    </location>
</feature>
<dbReference type="Proteomes" id="UP001302745">
    <property type="component" value="Unassembled WGS sequence"/>
</dbReference>
<keyword evidence="4" id="KW-1185">Reference proteome</keyword>
<proteinExistence type="predicted"/>
<feature type="compositionally biased region" description="Basic and acidic residues" evidence="2">
    <location>
        <begin position="99"/>
        <end position="123"/>
    </location>
</feature>
<evidence type="ECO:0000313" key="4">
    <source>
        <dbReference type="Proteomes" id="UP001302745"/>
    </source>
</evidence>
<feature type="compositionally biased region" description="Low complexity" evidence="2">
    <location>
        <begin position="184"/>
        <end position="193"/>
    </location>
</feature>
<feature type="compositionally biased region" description="Acidic residues" evidence="2">
    <location>
        <begin position="714"/>
        <end position="724"/>
    </location>
</feature>
<reference evidence="3" key="1">
    <citation type="journal article" date="2023" name="Mol. Phylogenet. Evol.">
        <title>Genome-scale phylogeny and comparative genomics of the fungal order Sordariales.</title>
        <authorList>
            <person name="Hensen N."/>
            <person name="Bonometti L."/>
            <person name="Westerberg I."/>
            <person name="Brannstrom I.O."/>
            <person name="Guillou S."/>
            <person name="Cros-Aarteil S."/>
            <person name="Calhoun S."/>
            <person name="Haridas S."/>
            <person name="Kuo A."/>
            <person name="Mondo S."/>
            <person name="Pangilinan J."/>
            <person name="Riley R."/>
            <person name="LaButti K."/>
            <person name="Andreopoulos B."/>
            <person name="Lipzen A."/>
            <person name="Chen C."/>
            <person name="Yan M."/>
            <person name="Daum C."/>
            <person name="Ng V."/>
            <person name="Clum A."/>
            <person name="Steindorff A."/>
            <person name="Ohm R.A."/>
            <person name="Martin F."/>
            <person name="Silar P."/>
            <person name="Natvig D.O."/>
            <person name="Lalanne C."/>
            <person name="Gautier V."/>
            <person name="Ament-Velasquez S.L."/>
            <person name="Kruys A."/>
            <person name="Hutchinson M.I."/>
            <person name="Powell A.J."/>
            <person name="Barry K."/>
            <person name="Miller A.N."/>
            <person name="Grigoriev I.V."/>
            <person name="Debuchy R."/>
            <person name="Gladieux P."/>
            <person name="Hiltunen Thoren M."/>
            <person name="Johannesson H."/>
        </authorList>
    </citation>
    <scope>NUCLEOTIDE SEQUENCE</scope>
    <source>
        <strain evidence="3">CBS 538.74</strain>
    </source>
</reference>
<sequence>MPSIFGKSGSTAGAGRAKTRHQSIRGTISAPIPIPGTPDDDEFPIRNPGLAKASTAPDDEFPIRMPGAGIAMPLPPTDDTATPPEEPLEQLGGQQGLQTRERESSPDSSTEREQEQEQQREQENMQVPSPPSVSAGSGGSRTDLARPEPPPTPPPAPPTEPGTPVGRPSSRPASRSPSHRPSPRKSSPPGVSPARDSPPMRRATNPVLSTIRYSTISDAPTKHTTQSKDSPQRKKSSLRLALGRLFGRGKKKSGNGNQDGSVGSGRDSGRESRPLGSAQHRSDPTALSRPNQRSPKRSASLPMSEFDRPLRSHSIGPGDIMAIESARNSLQAEAVGPGLSMGASGRKRAVTAGGQMLLRSHMFNREWGAGLSPRPASAQGRASQAGGRDESDDPNEIGRAITSDSGGGLRRRSRSLSGLQDLAGVRPAGRRRSVEIRYWRESYNPGFMSPMSSNAQDDVDDAGMVDISAPESPAVERPPRTPPQPFNFGLLSKEMIGMKITHAADMDMRLGNVESRTHQLERVVDKLCHAVPGFKGAADPRHMTQPTSSQRSLEPDTHSQVSLAAAYTGPLQPPPSFTTKGPPPLTPATSRPPNQPTFNSTVRGAASLPILNRDGGSNHRDAPQDELITQLRTDLDAERAARKALEAQVKKLSERVNTLSTTMFAMIRGPSESRSHERLAPPSPSVGGSSPRLGTPKTLPVPLPRHQEQRSVFDETDDDADDAEALSGKKKQQQQQQQGSSAAPTKPDLEEGEMTEDDFQTPREERTPMMVGYGAFGEELRPDEDDHAGGDEEDDDDPKRKKAARTLSLGQLTLGKGQRTRT</sequence>